<keyword evidence="5 6" id="KW-0472">Membrane</keyword>
<keyword evidence="3 6" id="KW-0812">Transmembrane</keyword>
<feature type="transmembrane region" description="Helical" evidence="6">
    <location>
        <begin position="220"/>
        <end position="240"/>
    </location>
</feature>
<comment type="subcellular location">
    <subcellularLocation>
        <location evidence="1">Membrane</location>
        <topology evidence="1">Multi-pass membrane protein</topology>
    </subcellularLocation>
</comment>
<evidence type="ECO:0000256" key="1">
    <source>
        <dbReference type="ARBA" id="ARBA00004141"/>
    </source>
</evidence>
<evidence type="ECO:0000313" key="8">
    <source>
        <dbReference type="Proteomes" id="UP001152798"/>
    </source>
</evidence>
<dbReference type="EMBL" id="OV725078">
    <property type="protein sequence ID" value="CAH1392657.1"/>
    <property type="molecule type" value="Genomic_DNA"/>
</dbReference>
<name>A0A9P0H412_NEZVI</name>
<evidence type="ECO:0000256" key="3">
    <source>
        <dbReference type="ARBA" id="ARBA00022692"/>
    </source>
</evidence>
<evidence type="ECO:0000256" key="2">
    <source>
        <dbReference type="ARBA" id="ARBA00010125"/>
    </source>
</evidence>
<comment type="similarity">
    <text evidence="2">Belongs to the UPF0359 family.</text>
</comment>
<dbReference type="InterPro" id="IPR018781">
    <property type="entry name" value="TPRA1/CAND2/CAND8"/>
</dbReference>
<dbReference type="Pfam" id="PF10160">
    <property type="entry name" value="Tmemb_40"/>
    <property type="match status" value="1"/>
</dbReference>
<dbReference type="PANTHER" id="PTHR15876">
    <property type="entry name" value="TRANSMEMBRANE PROTEIN ADIPOCYTE-ASSOCIATED 1"/>
    <property type="match status" value="1"/>
</dbReference>
<dbReference type="PANTHER" id="PTHR15876:SF8">
    <property type="entry name" value="TRANSMEMBRANE PROTEIN ADIPOCYTE-ASSOCIATED 1"/>
    <property type="match status" value="1"/>
</dbReference>
<feature type="transmembrane region" description="Helical" evidence="6">
    <location>
        <begin position="182"/>
        <end position="208"/>
    </location>
</feature>
<evidence type="ECO:0000256" key="5">
    <source>
        <dbReference type="ARBA" id="ARBA00023136"/>
    </source>
</evidence>
<evidence type="ECO:0000256" key="4">
    <source>
        <dbReference type="ARBA" id="ARBA00022989"/>
    </source>
</evidence>
<keyword evidence="4 6" id="KW-1133">Transmembrane helix</keyword>
<reference evidence="7" key="1">
    <citation type="submission" date="2022-01" db="EMBL/GenBank/DDBJ databases">
        <authorList>
            <person name="King R."/>
        </authorList>
    </citation>
    <scope>NUCLEOTIDE SEQUENCE</scope>
</reference>
<dbReference type="GO" id="GO:0004930">
    <property type="term" value="F:G protein-coupled receptor activity"/>
    <property type="evidence" value="ECO:0007669"/>
    <property type="project" value="TreeGrafter"/>
</dbReference>
<dbReference type="Proteomes" id="UP001152798">
    <property type="component" value="Chromosome 2"/>
</dbReference>
<evidence type="ECO:0008006" key="9">
    <source>
        <dbReference type="Google" id="ProtNLM"/>
    </source>
</evidence>
<dbReference type="GO" id="GO:0005886">
    <property type="term" value="C:plasma membrane"/>
    <property type="evidence" value="ECO:0007669"/>
    <property type="project" value="TreeGrafter"/>
</dbReference>
<proteinExistence type="inferred from homology"/>
<protein>
    <recommendedName>
        <fullName evidence="9">Transmembrane protein adipocyte-associated 1 homolog</fullName>
    </recommendedName>
</protein>
<evidence type="ECO:0000313" key="7">
    <source>
        <dbReference type="EMBL" id="CAH1392657.1"/>
    </source>
</evidence>
<dbReference type="AlphaFoldDB" id="A0A9P0H412"/>
<feature type="transmembrane region" description="Helical" evidence="6">
    <location>
        <begin position="145"/>
        <end position="170"/>
    </location>
</feature>
<feature type="transmembrane region" description="Helical" evidence="6">
    <location>
        <begin position="67"/>
        <end position="91"/>
    </location>
</feature>
<organism evidence="7 8">
    <name type="scientific">Nezara viridula</name>
    <name type="common">Southern green stink bug</name>
    <name type="synonym">Cimex viridulus</name>
    <dbReference type="NCBI Taxonomy" id="85310"/>
    <lineage>
        <taxon>Eukaryota</taxon>
        <taxon>Metazoa</taxon>
        <taxon>Ecdysozoa</taxon>
        <taxon>Arthropoda</taxon>
        <taxon>Hexapoda</taxon>
        <taxon>Insecta</taxon>
        <taxon>Pterygota</taxon>
        <taxon>Neoptera</taxon>
        <taxon>Paraneoptera</taxon>
        <taxon>Hemiptera</taxon>
        <taxon>Heteroptera</taxon>
        <taxon>Panheteroptera</taxon>
        <taxon>Pentatomomorpha</taxon>
        <taxon>Pentatomoidea</taxon>
        <taxon>Pentatomidae</taxon>
        <taxon>Pentatominae</taxon>
        <taxon>Nezara</taxon>
    </lineage>
</organism>
<gene>
    <name evidence="7" type="ORF">NEZAVI_LOCUS3437</name>
</gene>
<feature type="transmembrane region" description="Helical" evidence="6">
    <location>
        <begin position="33"/>
        <end position="55"/>
    </location>
</feature>
<keyword evidence="8" id="KW-1185">Reference proteome</keyword>
<evidence type="ECO:0000256" key="6">
    <source>
        <dbReference type="SAM" id="Phobius"/>
    </source>
</evidence>
<accession>A0A9P0H412</accession>
<sequence length="328" mass="36848">MLVPNALFLIFILLRFNRARLKLRATSSPIFMAFYVLVVINVIISIIRCLVSMFVSAAAEVGSYVDTILWVSVRFFLLSTEISVIVFGLAFGHLDSRSSIRHVLLATSFISLAFSSSQAVLEVFYPDEHFKIQGKNTNVFGHGGMLFWFISSIFFTLLYLSILVLPWTRIRERLALPTKRSFYIYILFLVVLNISQSVGSGLLMYSIQEGLCIVDATTCVYFTLFTPLVYHTFLSEFFGISQPSIMFSYKAQVDDGLEDDIVSLPHQHSFSSLKTDSDYIYQGNNTYDSTQLDNTCAGENSVSLQSPDSIAGYSLDSQTIDLPTNSKQ</sequence>
<feature type="transmembrane region" description="Helical" evidence="6">
    <location>
        <begin position="103"/>
        <end position="125"/>
    </location>
</feature>